<accession>A0ABP0NPB1</accession>
<dbReference type="Gene3D" id="2.40.50.100">
    <property type="match status" value="1"/>
</dbReference>
<evidence type="ECO:0000256" key="3">
    <source>
        <dbReference type="SAM" id="Coils"/>
    </source>
</evidence>
<organism evidence="5 6">
    <name type="scientific">Durusdinium trenchii</name>
    <dbReference type="NCBI Taxonomy" id="1381693"/>
    <lineage>
        <taxon>Eukaryota</taxon>
        <taxon>Sar</taxon>
        <taxon>Alveolata</taxon>
        <taxon>Dinophyceae</taxon>
        <taxon>Suessiales</taxon>
        <taxon>Symbiodiniaceae</taxon>
        <taxon>Durusdinium</taxon>
    </lineage>
</organism>
<sequence length="279" mass="30119">MAALALLVLFMTLRPQPVWVDAVPVSRQALAVTIVEEGHTRVKDRYVVSAPVAGYLRRIELQVGDRVEPEQLLTQLEPLKSTVLDARSRAEARAHVAASQAALAAAEEQVAAAAADHDLAESDRQRLQKLAANQLVSAEALQKAEAAVQRTAAALRSARFGVDVARHELAAAETRIQVVVDVQSFDAVRIKPGMPVELAGWGGDILTAVVRTVEPVGFTDISALGVEEQRVRVVVDISAPQEAWQSLGDGYRVDAHFILWRQEGVLVVPASAVFEEHGQ</sequence>
<keyword evidence="4" id="KW-0732">Signal</keyword>
<evidence type="ECO:0000313" key="5">
    <source>
        <dbReference type="EMBL" id="CAK9065622.1"/>
    </source>
</evidence>
<reference evidence="5 6" key="1">
    <citation type="submission" date="2024-02" db="EMBL/GenBank/DDBJ databases">
        <authorList>
            <person name="Chen Y."/>
            <person name="Shah S."/>
            <person name="Dougan E. K."/>
            <person name="Thang M."/>
            <person name="Chan C."/>
        </authorList>
    </citation>
    <scope>NUCLEOTIDE SEQUENCE [LARGE SCALE GENOMIC DNA]</scope>
</reference>
<evidence type="ECO:0000256" key="4">
    <source>
        <dbReference type="SAM" id="SignalP"/>
    </source>
</evidence>
<evidence type="ECO:0000256" key="1">
    <source>
        <dbReference type="ARBA" id="ARBA00004196"/>
    </source>
</evidence>
<dbReference type="Proteomes" id="UP001642464">
    <property type="component" value="Unassembled WGS sequence"/>
</dbReference>
<evidence type="ECO:0000313" key="6">
    <source>
        <dbReference type="Proteomes" id="UP001642464"/>
    </source>
</evidence>
<proteinExistence type="predicted"/>
<comment type="caution">
    <text evidence="5">The sequence shown here is derived from an EMBL/GenBank/DDBJ whole genome shotgun (WGS) entry which is preliminary data.</text>
</comment>
<dbReference type="PANTHER" id="PTHR32347">
    <property type="entry name" value="EFFLUX SYSTEM COMPONENT YKNX-RELATED"/>
    <property type="match status" value="1"/>
</dbReference>
<feature type="signal peptide" evidence="4">
    <location>
        <begin position="1"/>
        <end position="22"/>
    </location>
</feature>
<dbReference type="Gene3D" id="1.10.287.470">
    <property type="entry name" value="Helix hairpin bin"/>
    <property type="match status" value="1"/>
</dbReference>
<comment type="subcellular location">
    <subcellularLocation>
        <location evidence="1">Cell envelope</location>
    </subcellularLocation>
</comment>
<dbReference type="EMBL" id="CAXAMM010029971">
    <property type="protein sequence ID" value="CAK9065622.1"/>
    <property type="molecule type" value="Genomic_DNA"/>
</dbReference>
<name>A0ABP0NPB1_9DINO</name>
<feature type="chain" id="PRO_5045789938" evidence="4">
    <location>
        <begin position="23"/>
        <end position="279"/>
    </location>
</feature>
<dbReference type="PANTHER" id="PTHR32347:SF29">
    <property type="entry name" value="UPF0194 MEMBRANE PROTEIN YBHG"/>
    <property type="match status" value="1"/>
</dbReference>
<protein>
    <submittedName>
        <fullName evidence="5">RND transporter</fullName>
    </submittedName>
</protein>
<gene>
    <name evidence="5" type="ORF">SCF082_LOCUS33543</name>
</gene>
<feature type="non-terminal residue" evidence="5">
    <location>
        <position position="279"/>
    </location>
</feature>
<feature type="coiled-coil region" evidence="3">
    <location>
        <begin position="89"/>
        <end position="123"/>
    </location>
</feature>
<keyword evidence="2 3" id="KW-0175">Coiled coil</keyword>
<dbReference type="InterPro" id="IPR050465">
    <property type="entry name" value="UPF0194_transport"/>
</dbReference>
<keyword evidence="6" id="KW-1185">Reference proteome</keyword>
<evidence type="ECO:0000256" key="2">
    <source>
        <dbReference type="ARBA" id="ARBA00023054"/>
    </source>
</evidence>